<dbReference type="AlphaFoldDB" id="A0A5B7I6S2"/>
<feature type="signal peptide" evidence="2">
    <location>
        <begin position="1"/>
        <end position="26"/>
    </location>
</feature>
<dbReference type="EMBL" id="VSRR010043624">
    <property type="protein sequence ID" value="MPC76558.1"/>
    <property type="molecule type" value="Genomic_DNA"/>
</dbReference>
<dbReference type="OrthoDB" id="18978at2759"/>
<sequence>MTKPANVDILSVWARILLLFPHNGSGSQCPAPALIFLVSLHHALLRPHPARHKTFVRGATPPESPEVPGSRKMPKNRKNKAAAAVAMTAG</sequence>
<gene>
    <name evidence="3" type="ORF">E2C01_070974</name>
</gene>
<feature type="region of interest" description="Disordered" evidence="1">
    <location>
        <begin position="51"/>
        <end position="90"/>
    </location>
</feature>
<evidence type="ECO:0000256" key="1">
    <source>
        <dbReference type="SAM" id="MobiDB-lite"/>
    </source>
</evidence>
<protein>
    <recommendedName>
        <fullName evidence="5">Secreted protein</fullName>
    </recommendedName>
</protein>
<keyword evidence="4" id="KW-1185">Reference proteome</keyword>
<reference evidence="3 4" key="1">
    <citation type="submission" date="2019-05" db="EMBL/GenBank/DDBJ databases">
        <title>Another draft genome of Portunus trituberculatus and its Hox gene families provides insights of decapod evolution.</title>
        <authorList>
            <person name="Jeong J.-H."/>
            <person name="Song I."/>
            <person name="Kim S."/>
            <person name="Choi T."/>
            <person name="Kim D."/>
            <person name="Ryu S."/>
            <person name="Kim W."/>
        </authorList>
    </citation>
    <scope>NUCLEOTIDE SEQUENCE [LARGE SCALE GENOMIC DNA]</scope>
    <source>
        <tissue evidence="3">Muscle</tissue>
    </source>
</reference>
<evidence type="ECO:0000313" key="4">
    <source>
        <dbReference type="Proteomes" id="UP000324222"/>
    </source>
</evidence>
<evidence type="ECO:0000313" key="3">
    <source>
        <dbReference type="EMBL" id="MPC76558.1"/>
    </source>
</evidence>
<feature type="compositionally biased region" description="Low complexity" evidence="1">
    <location>
        <begin position="81"/>
        <end position="90"/>
    </location>
</feature>
<keyword evidence="2" id="KW-0732">Signal</keyword>
<feature type="chain" id="PRO_5023082264" description="Secreted protein" evidence="2">
    <location>
        <begin position="27"/>
        <end position="90"/>
    </location>
</feature>
<accession>A0A5B7I6S2</accession>
<evidence type="ECO:0008006" key="5">
    <source>
        <dbReference type="Google" id="ProtNLM"/>
    </source>
</evidence>
<name>A0A5B7I6S2_PORTR</name>
<comment type="caution">
    <text evidence="3">The sequence shown here is derived from an EMBL/GenBank/DDBJ whole genome shotgun (WGS) entry which is preliminary data.</text>
</comment>
<proteinExistence type="predicted"/>
<organism evidence="3 4">
    <name type="scientific">Portunus trituberculatus</name>
    <name type="common">Swimming crab</name>
    <name type="synonym">Neptunus trituberculatus</name>
    <dbReference type="NCBI Taxonomy" id="210409"/>
    <lineage>
        <taxon>Eukaryota</taxon>
        <taxon>Metazoa</taxon>
        <taxon>Ecdysozoa</taxon>
        <taxon>Arthropoda</taxon>
        <taxon>Crustacea</taxon>
        <taxon>Multicrustacea</taxon>
        <taxon>Malacostraca</taxon>
        <taxon>Eumalacostraca</taxon>
        <taxon>Eucarida</taxon>
        <taxon>Decapoda</taxon>
        <taxon>Pleocyemata</taxon>
        <taxon>Brachyura</taxon>
        <taxon>Eubrachyura</taxon>
        <taxon>Portunoidea</taxon>
        <taxon>Portunidae</taxon>
        <taxon>Portuninae</taxon>
        <taxon>Portunus</taxon>
    </lineage>
</organism>
<evidence type="ECO:0000256" key="2">
    <source>
        <dbReference type="SAM" id="SignalP"/>
    </source>
</evidence>
<dbReference type="Proteomes" id="UP000324222">
    <property type="component" value="Unassembled WGS sequence"/>
</dbReference>